<dbReference type="Gene3D" id="3.40.190.10">
    <property type="entry name" value="Periplasmic binding protein-like II"/>
    <property type="match status" value="1"/>
</dbReference>
<dbReference type="RefSeq" id="WP_120748315.1">
    <property type="nucleotide sequence ID" value="NZ_RBAH01000011.1"/>
</dbReference>
<protein>
    <submittedName>
        <fullName evidence="1">Extracellular solute-binding protein</fullName>
    </submittedName>
</protein>
<dbReference type="InterPro" id="IPR050490">
    <property type="entry name" value="Bact_solute-bd_prot1"/>
</dbReference>
<reference evidence="1 2" key="1">
    <citation type="journal article" date="2007" name="Int. J. Syst. Evol. Microbiol.">
        <title>Paenibacillus ginsengarvi sp. nov., isolated from soil from ginseng cultivation.</title>
        <authorList>
            <person name="Yoon M.H."/>
            <person name="Ten L.N."/>
            <person name="Im W.T."/>
        </authorList>
    </citation>
    <scope>NUCLEOTIDE SEQUENCE [LARGE SCALE GENOMIC DNA]</scope>
    <source>
        <strain evidence="1 2">KCTC 13059</strain>
    </source>
</reference>
<comment type="caution">
    <text evidence="1">The sequence shown here is derived from an EMBL/GenBank/DDBJ whole genome shotgun (WGS) entry which is preliminary data.</text>
</comment>
<sequence length="454" mass="50435">MTNEWKGVTEQMKSSNFTTKMERNLVRTLRYILPVTAIAALAACSSSGDPKPAAQKEEERAPVTMKIGVKKGGYLTDEEFKRFIADPVKKKYPYLTAERIDYDDKLIPEMLASNSVPDIIITNNVNGIPAISEAKLLKPLTEGLKTNGIDLARFEPQPLEAMKAAAQSADLVAIPYTRSFSALYYNKDIFDKFAVPYPKDGMTWQEATDLGKRLTRMDGTTQYRGLEPNVPERMAMQLSLPFVDTKTNRAIVNNELWKKVLVQAAEIYKIPGNEKYAWKTAGINAFTKDRTLAMLADVNIITTARLGELTDLNWDFAAYPTFPEAPGKGMGADLHIMVPTSTSKYPDEAFRVISAVISDEVQLDMAKQGRSSILKDDKYKTAFGQDLPFLKGKNIAAAFKTTTADPYRPSLHDTAAMTVIQAELRNMFQKGKDVNSALRDAEEKINSDIAAKGK</sequence>
<dbReference type="EMBL" id="RBAH01000011">
    <property type="protein sequence ID" value="RKN83771.1"/>
    <property type="molecule type" value="Genomic_DNA"/>
</dbReference>
<dbReference type="Pfam" id="PF01547">
    <property type="entry name" value="SBP_bac_1"/>
    <property type="match status" value="1"/>
</dbReference>
<dbReference type="PANTHER" id="PTHR43649:SF14">
    <property type="entry name" value="BLR3389 PROTEIN"/>
    <property type="match status" value="1"/>
</dbReference>
<dbReference type="SUPFAM" id="SSF53850">
    <property type="entry name" value="Periplasmic binding protein-like II"/>
    <property type="match status" value="1"/>
</dbReference>
<dbReference type="Proteomes" id="UP000282311">
    <property type="component" value="Unassembled WGS sequence"/>
</dbReference>
<dbReference type="AlphaFoldDB" id="A0A3B0CF82"/>
<evidence type="ECO:0000313" key="1">
    <source>
        <dbReference type="EMBL" id="RKN83771.1"/>
    </source>
</evidence>
<proteinExistence type="predicted"/>
<gene>
    <name evidence="1" type="ORF">D7M11_16375</name>
</gene>
<name>A0A3B0CF82_9BACL</name>
<dbReference type="InterPro" id="IPR006059">
    <property type="entry name" value="SBP"/>
</dbReference>
<dbReference type="PANTHER" id="PTHR43649">
    <property type="entry name" value="ARABINOSE-BINDING PROTEIN-RELATED"/>
    <property type="match status" value="1"/>
</dbReference>
<organism evidence="1 2">
    <name type="scientific">Paenibacillus ginsengarvi</name>
    <dbReference type="NCBI Taxonomy" id="400777"/>
    <lineage>
        <taxon>Bacteria</taxon>
        <taxon>Bacillati</taxon>
        <taxon>Bacillota</taxon>
        <taxon>Bacilli</taxon>
        <taxon>Bacillales</taxon>
        <taxon>Paenibacillaceae</taxon>
        <taxon>Paenibacillus</taxon>
    </lineage>
</organism>
<evidence type="ECO:0000313" key="2">
    <source>
        <dbReference type="Proteomes" id="UP000282311"/>
    </source>
</evidence>
<keyword evidence="2" id="KW-1185">Reference proteome</keyword>
<accession>A0A3B0CF82</accession>